<name>A0ABU7YUH9_9GAMM</name>
<dbReference type="RefSeq" id="WP_332614057.1">
    <property type="nucleotide sequence ID" value="NZ_JAXGFP010000001.1"/>
</dbReference>
<sequence>MADPFELGAQIGNALAGGLQSDGSAYVDQLGDNYDAQRKGYSRDKAMQDARRARSLAMIDAVRAEKRQTGYRQALIDVGMSPEQAALGDIILGSNTTANMSQLGEGQRPGYYDLTNLANEALVLGDIPAANRFNAGAVGDEFQPTIELGGAYINSGADVVAGDPYVPTAGTLGDLQRDEAAAQASLIRANRPPAPRRETTASSEAEVLAQARDRIAGGADPAAVAEYLVRKGYPGVAKKIATPIK</sequence>
<gene>
    <name evidence="1" type="ORF">SNE34_01540</name>
</gene>
<evidence type="ECO:0000313" key="2">
    <source>
        <dbReference type="Proteomes" id="UP001355056"/>
    </source>
</evidence>
<evidence type="ECO:0000313" key="1">
    <source>
        <dbReference type="EMBL" id="MEG3182698.1"/>
    </source>
</evidence>
<protein>
    <submittedName>
        <fullName evidence="1">Uncharacterized protein</fullName>
    </submittedName>
</protein>
<reference evidence="1 2" key="1">
    <citation type="journal article" date="2016" name="Int. J. Syst. Evol. Microbiol.">
        <title>Lysobacter erysipheiresistens sp. nov., an antagonist of powdery mildew, isolated from tobacco-cultivated soil.</title>
        <authorList>
            <person name="Xie B."/>
            <person name="Li T."/>
            <person name="Lin X."/>
            <person name="Wang C.J."/>
            <person name="Chen Y.J."/>
            <person name="Liu W.J."/>
            <person name="Zhao Z.W."/>
        </authorList>
    </citation>
    <scope>NUCLEOTIDE SEQUENCE [LARGE SCALE GENOMIC DNA]</scope>
    <source>
        <strain evidence="1 2">RS-LYSO-3</strain>
    </source>
</reference>
<proteinExistence type="predicted"/>
<comment type="caution">
    <text evidence="1">The sequence shown here is derived from an EMBL/GenBank/DDBJ whole genome shotgun (WGS) entry which is preliminary data.</text>
</comment>
<dbReference type="Proteomes" id="UP001355056">
    <property type="component" value="Unassembled WGS sequence"/>
</dbReference>
<organism evidence="1 2">
    <name type="scientific">Novilysobacter erysipheiresistens</name>
    <dbReference type="NCBI Taxonomy" id="1749332"/>
    <lineage>
        <taxon>Bacteria</taxon>
        <taxon>Pseudomonadati</taxon>
        <taxon>Pseudomonadota</taxon>
        <taxon>Gammaproteobacteria</taxon>
        <taxon>Lysobacterales</taxon>
        <taxon>Lysobacteraceae</taxon>
        <taxon>Novilysobacter</taxon>
    </lineage>
</organism>
<dbReference type="EMBL" id="JAXGFP010000001">
    <property type="protein sequence ID" value="MEG3182698.1"/>
    <property type="molecule type" value="Genomic_DNA"/>
</dbReference>
<accession>A0ABU7YUH9</accession>
<keyword evidence="2" id="KW-1185">Reference proteome</keyword>